<comment type="subcellular location">
    <subcellularLocation>
        <location evidence="1">Cell membrane</location>
        <topology evidence="1">Multi-pass membrane protein</topology>
    </subcellularLocation>
</comment>
<accession>A0A0G0BIK6</accession>
<evidence type="ECO:0000256" key="6">
    <source>
        <dbReference type="ARBA" id="ARBA00038076"/>
    </source>
</evidence>
<organism evidence="10 11">
    <name type="scientific">candidate division CPR3 bacterium GW2011_GWF2_35_18</name>
    <dbReference type="NCBI Taxonomy" id="1618350"/>
    <lineage>
        <taxon>Bacteria</taxon>
        <taxon>Bacteria division CPR3</taxon>
    </lineage>
</organism>
<evidence type="ECO:0000259" key="8">
    <source>
        <dbReference type="Pfam" id="PF02687"/>
    </source>
</evidence>
<dbReference type="InterPro" id="IPR050250">
    <property type="entry name" value="Macrolide_Exporter_MacB"/>
</dbReference>
<keyword evidence="4 7" id="KW-1133">Transmembrane helix</keyword>
<dbReference type="InterPro" id="IPR003838">
    <property type="entry name" value="ABC3_permease_C"/>
</dbReference>
<protein>
    <submittedName>
        <fullName evidence="10">Permease</fullName>
    </submittedName>
</protein>
<evidence type="ECO:0000259" key="9">
    <source>
        <dbReference type="Pfam" id="PF12704"/>
    </source>
</evidence>
<feature type="transmembrane region" description="Helical" evidence="7">
    <location>
        <begin position="307"/>
        <end position="333"/>
    </location>
</feature>
<dbReference type="PANTHER" id="PTHR30572">
    <property type="entry name" value="MEMBRANE COMPONENT OF TRANSPORTER-RELATED"/>
    <property type="match status" value="1"/>
</dbReference>
<evidence type="ECO:0000256" key="2">
    <source>
        <dbReference type="ARBA" id="ARBA00022475"/>
    </source>
</evidence>
<feature type="transmembrane region" description="Helical" evidence="7">
    <location>
        <begin position="21"/>
        <end position="43"/>
    </location>
</feature>
<dbReference type="PANTHER" id="PTHR30572:SF4">
    <property type="entry name" value="ABC TRANSPORTER PERMEASE YTRF"/>
    <property type="match status" value="1"/>
</dbReference>
<dbReference type="AlphaFoldDB" id="A0A0G0BIK6"/>
<evidence type="ECO:0000313" key="11">
    <source>
        <dbReference type="Proteomes" id="UP000034581"/>
    </source>
</evidence>
<feature type="transmembrane region" description="Helical" evidence="7">
    <location>
        <begin position="354"/>
        <end position="377"/>
    </location>
</feature>
<dbReference type="GO" id="GO:0022857">
    <property type="term" value="F:transmembrane transporter activity"/>
    <property type="evidence" value="ECO:0007669"/>
    <property type="project" value="TreeGrafter"/>
</dbReference>
<keyword evidence="3 7" id="KW-0812">Transmembrane</keyword>
<evidence type="ECO:0000256" key="3">
    <source>
        <dbReference type="ARBA" id="ARBA00022692"/>
    </source>
</evidence>
<name>A0A0G0BIK6_UNCC3</name>
<feature type="transmembrane region" description="Helical" evidence="7">
    <location>
        <begin position="407"/>
        <end position="425"/>
    </location>
</feature>
<feature type="domain" description="ABC3 transporter permease C-terminal" evidence="8">
    <location>
        <begin position="311"/>
        <end position="435"/>
    </location>
</feature>
<dbReference type="Pfam" id="PF12704">
    <property type="entry name" value="MacB_PCD"/>
    <property type="match status" value="1"/>
</dbReference>
<evidence type="ECO:0000256" key="4">
    <source>
        <dbReference type="ARBA" id="ARBA00022989"/>
    </source>
</evidence>
<evidence type="ECO:0000256" key="5">
    <source>
        <dbReference type="ARBA" id="ARBA00023136"/>
    </source>
</evidence>
<feature type="domain" description="MacB-like periplasmic core" evidence="9">
    <location>
        <begin position="21"/>
        <end position="283"/>
    </location>
</feature>
<comment type="similarity">
    <text evidence="6">Belongs to the ABC-4 integral membrane protein family.</text>
</comment>
<sequence length="442" mass="48961">MKVIDILPIAYRNLTRRKTRTFLTSFAVFIGIFLLTVMISLGLGVRTWLLNMITGQMEYTRITVAQEGTMSGGTFSSMGTGQGSLVGEEELNKKVISQTVVDEISKFDHVTQVQPMTMSIPKSAKLEGQEKEITNIMGFGFDVLESDTYIKGVLAGSMHNWYQNKNNVLVSQHFTDTYQVNPQDVIGKKLNIRFAKEGSGGMMFMNNSGGEEIVIEQIIVAVIDVGEDQLNYALPLEKEIEVKVSKKENTTKEDYLENTGYPFLYVNTDDLSNTKEVAKKIKEMDFDAITVEDLIGMINTIFIVIQAVLAIFGLIALFVASIGIINTMIMSIYERTKEIGVMKAIGATNANIRMIFITEAGLIGFLGGVAGAFFGYFSAYGLQVFLNIYLKNIGESSQNFFTFPWELAVGSIFFAVLIGILAGLYPASRASKLDPIEALRYE</sequence>
<keyword evidence="2" id="KW-1003">Cell membrane</keyword>
<dbReference type="STRING" id="1618350.UR67_C0008G0014"/>
<evidence type="ECO:0000313" key="10">
    <source>
        <dbReference type="EMBL" id="KKP69258.1"/>
    </source>
</evidence>
<gene>
    <name evidence="10" type="ORF">UR67_C0008G0014</name>
</gene>
<dbReference type="Proteomes" id="UP000034581">
    <property type="component" value="Unassembled WGS sequence"/>
</dbReference>
<dbReference type="InterPro" id="IPR025857">
    <property type="entry name" value="MacB_PCD"/>
</dbReference>
<proteinExistence type="inferred from homology"/>
<dbReference type="EMBL" id="LBQB01000008">
    <property type="protein sequence ID" value="KKP69258.1"/>
    <property type="molecule type" value="Genomic_DNA"/>
</dbReference>
<dbReference type="GO" id="GO:0005886">
    <property type="term" value="C:plasma membrane"/>
    <property type="evidence" value="ECO:0007669"/>
    <property type="project" value="UniProtKB-SubCell"/>
</dbReference>
<dbReference type="Pfam" id="PF02687">
    <property type="entry name" value="FtsX"/>
    <property type="match status" value="1"/>
</dbReference>
<evidence type="ECO:0000256" key="1">
    <source>
        <dbReference type="ARBA" id="ARBA00004651"/>
    </source>
</evidence>
<comment type="caution">
    <text evidence="10">The sequence shown here is derived from an EMBL/GenBank/DDBJ whole genome shotgun (WGS) entry which is preliminary data.</text>
</comment>
<evidence type="ECO:0000256" key="7">
    <source>
        <dbReference type="SAM" id="Phobius"/>
    </source>
</evidence>
<keyword evidence="5 7" id="KW-0472">Membrane</keyword>
<dbReference type="PATRIC" id="fig|1618350.3.peg.1006"/>
<reference evidence="10 11" key="1">
    <citation type="journal article" date="2015" name="Nature">
        <title>rRNA introns, odd ribosomes, and small enigmatic genomes across a large radiation of phyla.</title>
        <authorList>
            <person name="Brown C.T."/>
            <person name="Hug L.A."/>
            <person name="Thomas B.C."/>
            <person name="Sharon I."/>
            <person name="Castelle C.J."/>
            <person name="Singh A."/>
            <person name="Wilkins M.J."/>
            <person name="Williams K.H."/>
            <person name="Banfield J.F."/>
        </authorList>
    </citation>
    <scope>NUCLEOTIDE SEQUENCE [LARGE SCALE GENOMIC DNA]</scope>
</reference>